<sequence>MSECLKLWPGTACGPWGTCVPRTNSSGFMCLCDAGISQSKELSSFIVDENLLDTSLCTYNNTVVLTLYVICAASTAILLALQLYVIGTRKQLRSLAPAILSLVCYFLASVYRASSGALFGDDYFFSFLIANGLGFNIIAVHEWLVKYFHLLVNKSEWSSANVEIQVTRFKKIGEVLKVLDLVFSQLAWITCFTETNESLILFRIFCGYNFLRHVHILFFVTVFVWNVYYKDLEKVALFKMNLPQNTKIAKADQSEELKKWMKHYKRKAIRIVIAAFSLATFGFWIIWMPLFSDFWLLGFWTYVIPIWIMFWVGVSMFFLFAGYKRSKQNLRMILSYSYNKKVKQEQGFGTRNNFKKHLEANGTVRRQQTDHGSRESLVSEDELI</sequence>
<feature type="transmembrane region" description="Helical" evidence="2">
    <location>
        <begin position="210"/>
        <end position="229"/>
    </location>
</feature>
<dbReference type="EMBL" id="HBIN01013353">
    <property type="protein sequence ID" value="CAE0439926.1"/>
    <property type="molecule type" value="Transcribed_RNA"/>
</dbReference>
<feature type="transmembrane region" description="Helical" evidence="2">
    <location>
        <begin position="65"/>
        <end position="85"/>
    </location>
</feature>
<feature type="transmembrane region" description="Helical" evidence="2">
    <location>
        <begin position="123"/>
        <end position="145"/>
    </location>
</feature>
<feature type="transmembrane region" description="Helical" evidence="2">
    <location>
        <begin position="92"/>
        <end position="111"/>
    </location>
</feature>
<feature type="transmembrane region" description="Helical" evidence="2">
    <location>
        <begin position="299"/>
        <end position="323"/>
    </location>
</feature>
<evidence type="ECO:0000256" key="1">
    <source>
        <dbReference type="SAM" id="MobiDB-lite"/>
    </source>
</evidence>
<feature type="transmembrane region" description="Helical" evidence="2">
    <location>
        <begin position="268"/>
        <end position="287"/>
    </location>
</feature>
<reference evidence="3" key="1">
    <citation type="submission" date="2021-01" db="EMBL/GenBank/DDBJ databases">
        <authorList>
            <person name="Corre E."/>
            <person name="Pelletier E."/>
            <person name="Niang G."/>
            <person name="Scheremetjew M."/>
            <person name="Finn R."/>
            <person name="Kale V."/>
            <person name="Holt S."/>
            <person name="Cochrane G."/>
            <person name="Meng A."/>
            <person name="Brown T."/>
            <person name="Cohen L."/>
        </authorList>
    </citation>
    <scope>NUCLEOTIDE SEQUENCE</scope>
    <source>
        <strain evidence="3">GSBS06</strain>
    </source>
</reference>
<protein>
    <submittedName>
        <fullName evidence="3">Uncharacterized protein</fullName>
    </submittedName>
</protein>
<keyword evidence="2" id="KW-0472">Membrane</keyword>
<gene>
    <name evidence="3" type="ORF">ASTO00021_LOCUS10084</name>
</gene>
<keyword evidence="2" id="KW-0812">Transmembrane</keyword>
<feature type="region of interest" description="Disordered" evidence="1">
    <location>
        <begin position="364"/>
        <end position="384"/>
    </location>
</feature>
<evidence type="ECO:0000313" key="3">
    <source>
        <dbReference type="EMBL" id="CAE0439926.1"/>
    </source>
</evidence>
<name>A0A7S3LS61_9STRA</name>
<evidence type="ECO:0000256" key="2">
    <source>
        <dbReference type="SAM" id="Phobius"/>
    </source>
</evidence>
<proteinExistence type="predicted"/>
<organism evidence="3">
    <name type="scientific">Aplanochytrium stocchinoi</name>
    <dbReference type="NCBI Taxonomy" id="215587"/>
    <lineage>
        <taxon>Eukaryota</taxon>
        <taxon>Sar</taxon>
        <taxon>Stramenopiles</taxon>
        <taxon>Bigyra</taxon>
        <taxon>Labyrinthulomycetes</taxon>
        <taxon>Thraustochytrida</taxon>
        <taxon>Thraustochytriidae</taxon>
        <taxon>Aplanochytrium</taxon>
    </lineage>
</organism>
<dbReference type="AlphaFoldDB" id="A0A7S3LS61"/>
<accession>A0A7S3LS61</accession>
<keyword evidence="2" id="KW-1133">Transmembrane helix</keyword>